<proteinExistence type="predicted"/>
<protein>
    <recommendedName>
        <fullName evidence="3">Glycosyltransferase subfamily 4-like N-terminal domain-containing protein</fullName>
    </recommendedName>
</protein>
<name>A0A383A857_9ZZZZ</name>
<evidence type="ECO:0000313" key="2">
    <source>
        <dbReference type="EMBL" id="SVE03977.1"/>
    </source>
</evidence>
<dbReference type="Gene3D" id="3.40.50.2000">
    <property type="entry name" value="Glycogen Phosphorylase B"/>
    <property type="match status" value="1"/>
</dbReference>
<gene>
    <name evidence="2" type="ORF">METZ01_LOCUS456831</name>
</gene>
<organism evidence="2">
    <name type="scientific">marine metagenome</name>
    <dbReference type="NCBI Taxonomy" id="408172"/>
    <lineage>
        <taxon>unclassified sequences</taxon>
        <taxon>metagenomes</taxon>
        <taxon>ecological metagenomes</taxon>
    </lineage>
</organism>
<feature type="transmembrane region" description="Helical" evidence="1">
    <location>
        <begin position="105"/>
        <end position="123"/>
    </location>
</feature>
<sequence length="162" mass="18298">MNILIVTPHFYPENFRINDFAVEFQKKGHNITVLTGIPDYPAGKYFDGYGLFKRSKETYQDINIYRAPRIPRGSGSNLRLSLNYVSFVFGAVFKSLFLLRAKIDIIFVFGISPATVCLPAIFLKKIKKIPLCLWVLDLWPESVVSAGNLKSSLIPTILNPVV</sequence>
<keyword evidence="1" id="KW-0812">Transmembrane</keyword>
<evidence type="ECO:0000256" key="1">
    <source>
        <dbReference type="SAM" id="Phobius"/>
    </source>
</evidence>
<evidence type="ECO:0008006" key="3">
    <source>
        <dbReference type="Google" id="ProtNLM"/>
    </source>
</evidence>
<keyword evidence="1" id="KW-0472">Membrane</keyword>
<feature type="non-terminal residue" evidence="2">
    <location>
        <position position="162"/>
    </location>
</feature>
<reference evidence="2" key="1">
    <citation type="submission" date="2018-05" db="EMBL/GenBank/DDBJ databases">
        <authorList>
            <person name="Lanie J.A."/>
            <person name="Ng W.-L."/>
            <person name="Kazmierczak K.M."/>
            <person name="Andrzejewski T.M."/>
            <person name="Davidsen T.M."/>
            <person name="Wayne K.J."/>
            <person name="Tettelin H."/>
            <person name="Glass J.I."/>
            <person name="Rusch D."/>
            <person name="Podicherti R."/>
            <person name="Tsui H.-C.T."/>
            <person name="Winkler M.E."/>
        </authorList>
    </citation>
    <scope>NUCLEOTIDE SEQUENCE</scope>
</reference>
<feature type="transmembrane region" description="Helical" evidence="1">
    <location>
        <begin position="80"/>
        <end position="99"/>
    </location>
</feature>
<dbReference type="AlphaFoldDB" id="A0A383A857"/>
<accession>A0A383A857</accession>
<dbReference type="EMBL" id="UINC01190027">
    <property type="protein sequence ID" value="SVE03977.1"/>
    <property type="molecule type" value="Genomic_DNA"/>
</dbReference>
<dbReference type="SUPFAM" id="SSF53756">
    <property type="entry name" value="UDP-Glycosyltransferase/glycogen phosphorylase"/>
    <property type="match status" value="1"/>
</dbReference>
<keyword evidence="1" id="KW-1133">Transmembrane helix</keyword>